<evidence type="ECO:0000313" key="14">
    <source>
        <dbReference type="Proteomes" id="UP000681041"/>
    </source>
</evidence>
<evidence type="ECO:0000256" key="4">
    <source>
        <dbReference type="ARBA" id="ARBA00022490"/>
    </source>
</evidence>
<comment type="catalytic activity">
    <reaction evidence="11">
        <text>L-threonine + hydrogencarbonate + ATP = L-threonylcarbamoyladenylate + diphosphate + H2O</text>
        <dbReference type="Rhea" id="RHEA:36407"/>
        <dbReference type="ChEBI" id="CHEBI:15377"/>
        <dbReference type="ChEBI" id="CHEBI:17544"/>
        <dbReference type="ChEBI" id="CHEBI:30616"/>
        <dbReference type="ChEBI" id="CHEBI:33019"/>
        <dbReference type="ChEBI" id="CHEBI:57926"/>
        <dbReference type="ChEBI" id="CHEBI:73682"/>
        <dbReference type="EC" id="2.7.7.87"/>
    </reaction>
</comment>
<proteinExistence type="inferred from homology"/>
<keyword evidence="9" id="KW-0067">ATP-binding</keyword>
<evidence type="ECO:0000256" key="2">
    <source>
        <dbReference type="ARBA" id="ARBA00007663"/>
    </source>
</evidence>
<dbReference type="InterPro" id="IPR017945">
    <property type="entry name" value="DHBP_synth_RibB-like_a/b_dom"/>
</dbReference>
<dbReference type="OrthoDB" id="39992at2157"/>
<comment type="similarity">
    <text evidence="2">Belongs to the SUA5 family.</text>
</comment>
<dbReference type="GO" id="GO:0061710">
    <property type="term" value="F:L-threonylcarbamoyladenylate synthase"/>
    <property type="evidence" value="ECO:0007669"/>
    <property type="project" value="UniProtKB-EC"/>
</dbReference>
<feature type="domain" description="YrdC-like" evidence="12">
    <location>
        <begin position="13"/>
        <end position="196"/>
    </location>
</feature>
<dbReference type="Proteomes" id="UP000681041">
    <property type="component" value="Chromosome"/>
</dbReference>
<evidence type="ECO:0000256" key="5">
    <source>
        <dbReference type="ARBA" id="ARBA00022679"/>
    </source>
</evidence>
<keyword evidence="14" id="KW-1185">Reference proteome</keyword>
<dbReference type="GO" id="GO:0005524">
    <property type="term" value="F:ATP binding"/>
    <property type="evidence" value="ECO:0007669"/>
    <property type="project" value="UniProtKB-KW"/>
</dbReference>
<dbReference type="GeneID" id="64820663"/>
<comment type="subcellular location">
    <subcellularLocation>
        <location evidence="1">Cytoplasm</location>
    </subcellularLocation>
</comment>
<keyword evidence="4" id="KW-0963">Cytoplasm</keyword>
<dbReference type="NCBIfam" id="TIGR00057">
    <property type="entry name" value="L-threonylcarbamoyladenylate synthase"/>
    <property type="match status" value="1"/>
</dbReference>
<dbReference type="EC" id="2.7.7.87" evidence="3"/>
<evidence type="ECO:0000256" key="10">
    <source>
        <dbReference type="ARBA" id="ARBA00029774"/>
    </source>
</evidence>
<reference evidence="13" key="1">
    <citation type="submission" date="2020-07" db="EMBL/GenBank/DDBJ databases">
        <title>Methanobacterium. sp. MethCan genome.</title>
        <authorList>
            <person name="Postec A."/>
            <person name="Quemeneur M."/>
        </authorList>
    </citation>
    <scope>NUCLEOTIDE SEQUENCE</scope>
    <source>
        <strain evidence="13">MethCAN</strain>
    </source>
</reference>
<dbReference type="GO" id="GO:0003725">
    <property type="term" value="F:double-stranded RNA binding"/>
    <property type="evidence" value="ECO:0007669"/>
    <property type="project" value="InterPro"/>
</dbReference>
<accession>A0A8T8K7Z6</accession>
<evidence type="ECO:0000256" key="6">
    <source>
        <dbReference type="ARBA" id="ARBA00022694"/>
    </source>
</evidence>
<dbReference type="RefSeq" id="WP_211532631.1">
    <property type="nucleotide sequence ID" value="NZ_CP058560.1"/>
</dbReference>
<dbReference type="GO" id="GO:0008033">
    <property type="term" value="P:tRNA processing"/>
    <property type="evidence" value="ECO:0007669"/>
    <property type="project" value="UniProtKB-KW"/>
</dbReference>
<dbReference type="EMBL" id="CP058560">
    <property type="protein sequence ID" value="QUH23675.1"/>
    <property type="molecule type" value="Genomic_DNA"/>
</dbReference>
<dbReference type="GO" id="GO:0000049">
    <property type="term" value="F:tRNA binding"/>
    <property type="evidence" value="ECO:0007669"/>
    <property type="project" value="TreeGrafter"/>
</dbReference>
<keyword evidence="6" id="KW-0819">tRNA processing</keyword>
<dbReference type="Gene3D" id="3.90.870.10">
    <property type="entry name" value="DHBP synthase"/>
    <property type="match status" value="1"/>
</dbReference>
<dbReference type="InterPro" id="IPR050156">
    <property type="entry name" value="TC-AMP_synthase_SUA5"/>
</dbReference>
<dbReference type="SUPFAM" id="SSF55821">
    <property type="entry name" value="YrdC/RibB"/>
    <property type="match status" value="1"/>
</dbReference>
<keyword evidence="7" id="KW-0548">Nucleotidyltransferase</keyword>
<dbReference type="InterPro" id="IPR006070">
    <property type="entry name" value="Sua5-like_dom"/>
</dbReference>
<protein>
    <recommendedName>
        <fullName evidence="10">L-threonylcarbamoyladenylate synthase</fullName>
        <ecNumber evidence="3">2.7.7.87</ecNumber>
    </recommendedName>
    <alternativeName>
        <fullName evidence="10">L-threonylcarbamoyladenylate synthase</fullName>
    </alternativeName>
</protein>
<evidence type="ECO:0000256" key="1">
    <source>
        <dbReference type="ARBA" id="ARBA00004496"/>
    </source>
</evidence>
<name>A0A8T8K7Z6_9EURY</name>
<dbReference type="AlphaFoldDB" id="A0A8T8K7Z6"/>
<evidence type="ECO:0000256" key="9">
    <source>
        <dbReference type="ARBA" id="ARBA00022840"/>
    </source>
</evidence>
<dbReference type="GO" id="GO:0005737">
    <property type="term" value="C:cytoplasm"/>
    <property type="evidence" value="ECO:0007669"/>
    <property type="project" value="UniProtKB-SubCell"/>
</dbReference>
<evidence type="ECO:0000256" key="8">
    <source>
        <dbReference type="ARBA" id="ARBA00022741"/>
    </source>
</evidence>
<dbReference type="PANTHER" id="PTHR17490:SF16">
    <property type="entry name" value="THREONYLCARBAMOYL-AMP SYNTHASE"/>
    <property type="match status" value="1"/>
</dbReference>
<dbReference type="PROSITE" id="PS51163">
    <property type="entry name" value="YRDC"/>
    <property type="match status" value="1"/>
</dbReference>
<evidence type="ECO:0000256" key="7">
    <source>
        <dbReference type="ARBA" id="ARBA00022695"/>
    </source>
</evidence>
<evidence type="ECO:0000256" key="3">
    <source>
        <dbReference type="ARBA" id="ARBA00012584"/>
    </source>
</evidence>
<gene>
    <name evidence="13" type="ORF">HYG87_07820</name>
</gene>
<keyword evidence="5" id="KW-0808">Transferase</keyword>
<dbReference type="PANTHER" id="PTHR17490">
    <property type="entry name" value="SUA5"/>
    <property type="match status" value="1"/>
</dbReference>
<dbReference type="Pfam" id="PF01300">
    <property type="entry name" value="Sua5_yciO_yrdC"/>
    <property type="match status" value="1"/>
</dbReference>
<organism evidence="13 14">
    <name type="scientific">Methanobacterium alkalithermotolerans</name>
    <dbReference type="NCBI Taxonomy" id="2731220"/>
    <lineage>
        <taxon>Archaea</taxon>
        <taxon>Methanobacteriati</taxon>
        <taxon>Methanobacteriota</taxon>
        <taxon>Methanomada group</taxon>
        <taxon>Methanobacteria</taxon>
        <taxon>Methanobacteriales</taxon>
        <taxon>Methanobacteriaceae</taxon>
        <taxon>Methanobacterium</taxon>
    </lineage>
</organism>
<keyword evidence="8" id="KW-0547">Nucleotide-binding</keyword>
<evidence type="ECO:0000259" key="12">
    <source>
        <dbReference type="PROSITE" id="PS51163"/>
    </source>
</evidence>
<dbReference type="KEGG" id="meme:HYG87_07820"/>
<evidence type="ECO:0000256" key="11">
    <source>
        <dbReference type="ARBA" id="ARBA00048366"/>
    </source>
</evidence>
<dbReference type="GO" id="GO:0006450">
    <property type="term" value="P:regulation of translational fidelity"/>
    <property type="evidence" value="ECO:0007669"/>
    <property type="project" value="TreeGrafter"/>
</dbReference>
<sequence>MEIINIQAQNPDKEKTARAIEVLKQGGIVLYPTDTIYGLGVDINNENAIKKLYSLKKRPFNKPVSICISDVAEMSKFAHINPGIQKTVSKLLPGPFTIILKKKSSISSLLTAGSEKIGIRIPDINLCHDLCLEFPITSTSANISGLNPEKSIEGIRYQLGDKIDLILNAGPLKNNQPSTVIDFTLNPPQILRQGAGKYPI</sequence>
<evidence type="ECO:0000313" key="13">
    <source>
        <dbReference type="EMBL" id="QUH23675.1"/>
    </source>
</evidence>